<dbReference type="EMBL" id="AAWS01000073">
    <property type="protein sequence ID" value="EAY24314.1"/>
    <property type="molecule type" value="Genomic_DNA"/>
</dbReference>
<accession>A1ZZ55</accession>
<gene>
    <name evidence="1" type="ORF">M23134_05938</name>
</gene>
<evidence type="ECO:0000313" key="2">
    <source>
        <dbReference type="Proteomes" id="UP000004095"/>
    </source>
</evidence>
<sequence>MAKKDNDWAVKTMTTWLNEHQGAAPTQCEVVWTKKIPWNGKKEKVFLVYYQMSNGYEMVGLTGPVTWSLTTNTTQTISLAMLEALDLKENQRWQRLVNLYAGWYYCHQNETQTHTWQAKLNVTPADIDERLKTYYERPYKTLPEDTQGILYQKKYLSFFRNSITEKGELLGNRSYSGQVVKGEKLYCFHWMQCHWACQEIKECVWLDNQMFYICKMDLWHDLSKDESLRAEGNLKAEEYMVIAMNTEGEINAVYFFGLQVPLYSDWVRYHWVGTHYGPYMMFNRWGGLAYLYDYHTSAGVLAESVAKKIENRTLKGSYKPADIQVQQRLRLDEALLGRGEVNG</sequence>
<organism evidence="1 2">
    <name type="scientific">Microscilla marina ATCC 23134</name>
    <dbReference type="NCBI Taxonomy" id="313606"/>
    <lineage>
        <taxon>Bacteria</taxon>
        <taxon>Pseudomonadati</taxon>
        <taxon>Bacteroidota</taxon>
        <taxon>Cytophagia</taxon>
        <taxon>Cytophagales</taxon>
        <taxon>Microscillaceae</taxon>
        <taxon>Microscilla</taxon>
    </lineage>
</organism>
<dbReference type="AlphaFoldDB" id="A1ZZ55"/>
<keyword evidence="2" id="KW-1185">Reference proteome</keyword>
<reference evidence="1 2" key="1">
    <citation type="submission" date="2007-01" db="EMBL/GenBank/DDBJ databases">
        <authorList>
            <person name="Haygood M."/>
            <person name="Podell S."/>
            <person name="Anderson C."/>
            <person name="Hopkinson B."/>
            <person name="Roe K."/>
            <person name="Barbeau K."/>
            <person name="Gaasterland T."/>
            <person name="Ferriera S."/>
            <person name="Johnson J."/>
            <person name="Kravitz S."/>
            <person name="Beeson K."/>
            <person name="Sutton G."/>
            <person name="Rogers Y.-H."/>
            <person name="Friedman R."/>
            <person name="Frazier M."/>
            <person name="Venter J.C."/>
        </authorList>
    </citation>
    <scope>NUCLEOTIDE SEQUENCE [LARGE SCALE GENOMIC DNA]</scope>
    <source>
        <strain evidence="1 2">ATCC 23134</strain>
    </source>
</reference>
<name>A1ZZ55_MICM2</name>
<comment type="caution">
    <text evidence="1">The sequence shown here is derived from an EMBL/GenBank/DDBJ whole genome shotgun (WGS) entry which is preliminary data.</text>
</comment>
<proteinExistence type="predicted"/>
<evidence type="ECO:0000313" key="1">
    <source>
        <dbReference type="EMBL" id="EAY24314.1"/>
    </source>
</evidence>
<dbReference type="Proteomes" id="UP000004095">
    <property type="component" value="Unassembled WGS sequence"/>
</dbReference>
<protein>
    <submittedName>
        <fullName evidence="1">Uncharacterized protein</fullName>
    </submittedName>
</protein>
<dbReference type="OrthoDB" id="10012477at2"/>
<dbReference type="RefSeq" id="WP_002705032.1">
    <property type="nucleotide sequence ID" value="NZ_AAWS01000073.1"/>
</dbReference>